<evidence type="ECO:0000313" key="6">
    <source>
        <dbReference type="EMBL" id="BBM87883.1"/>
    </source>
</evidence>
<keyword evidence="1" id="KW-1003">Cell membrane</keyword>
<accession>A0A5S9ITJ5</accession>
<feature type="transmembrane region" description="Helical" evidence="5">
    <location>
        <begin position="9"/>
        <end position="26"/>
    </location>
</feature>
<dbReference type="PANTHER" id="PTHR36917">
    <property type="entry name" value="INTRACELLULAR SEPTATION PROTEIN A-RELATED"/>
    <property type="match status" value="1"/>
</dbReference>
<evidence type="ECO:0000256" key="1">
    <source>
        <dbReference type="ARBA" id="ARBA00022475"/>
    </source>
</evidence>
<gene>
    <name evidence="6" type="ORF">UABAM_06298</name>
</gene>
<evidence type="ECO:0000256" key="4">
    <source>
        <dbReference type="ARBA" id="ARBA00023136"/>
    </source>
</evidence>
<evidence type="ECO:0000256" key="2">
    <source>
        <dbReference type="ARBA" id="ARBA00022692"/>
    </source>
</evidence>
<dbReference type="InterPro" id="IPR006008">
    <property type="entry name" value="YciB"/>
</dbReference>
<dbReference type="KEGG" id="uam:UABAM_06298"/>
<keyword evidence="3 5" id="KW-1133">Transmembrane helix</keyword>
<dbReference type="EMBL" id="AP019860">
    <property type="protein sequence ID" value="BBM87883.1"/>
    <property type="molecule type" value="Genomic_DNA"/>
</dbReference>
<sequence>MKQQSGSNAMFNILYSMIPLLGFWLIEKYYGLQAGIIAAVVLSFIEVAWVYYREKRLEPFAVWSAVLIVIMGVISWVTESATLILLKPAIFEGIFAIIFLFSSFIGKPFMAIMAERQLKGQTITTFHSLYFKGLNLRIGIFFLIHTLLTVYAALYLSKDAWFFVKGILFYLMFFVFFAFEFMYSRFKAKRYHEKMESQYAFLQYQQNLAKQIREGKSRE</sequence>
<dbReference type="AlphaFoldDB" id="A0A5S9ITJ5"/>
<feature type="transmembrane region" description="Helical" evidence="5">
    <location>
        <begin position="160"/>
        <end position="183"/>
    </location>
</feature>
<dbReference type="RefSeq" id="WP_151971876.1">
    <property type="nucleotide sequence ID" value="NZ_AP019860.1"/>
</dbReference>
<evidence type="ECO:0000313" key="7">
    <source>
        <dbReference type="Proteomes" id="UP000326354"/>
    </source>
</evidence>
<dbReference type="Proteomes" id="UP000326354">
    <property type="component" value="Chromosome"/>
</dbReference>
<evidence type="ECO:0000256" key="3">
    <source>
        <dbReference type="ARBA" id="ARBA00022989"/>
    </source>
</evidence>
<feature type="transmembrane region" description="Helical" evidence="5">
    <location>
        <begin position="32"/>
        <end position="52"/>
    </location>
</feature>
<dbReference type="Pfam" id="PF04279">
    <property type="entry name" value="IspA"/>
    <property type="match status" value="1"/>
</dbReference>
<keyword evidence="2 5" id="KW-0812">Transmembrane</keyword>
<dbReference type="PANTHER" id="PTHR36917:SF1">
    <property type="entry name" value="INNER MEMBRANE-SPANNING PROTEIN YCIB"/>
    <property type="match status" value="1"/>
</dbReference>
<organism evidence="6 7">
    <name type="scientific">Uabimicrobium amorphum</name>
    <dbReference type="NCBI Taxonomy" id="2596890"/>
    <lineage>
        <taxon>Bacteria</taxon>
        <taxon>Pseudomonadati</taxon>
        <taxon>Planctomycetota</taxon>
        <taxon>Candidatus Uabimicrobiia</taxon>
        <taxon>Candidatus Uabimicrobiales</taxon>
        <taxon>Candidatus Uabimicrobiaceae</taxon>
        <taxon>Candidatus Uabimicrobium</taxon>
    </lineage>
</organism>
<keyword evidence="4 5" id="KW-0472">Membrane</keyword>
<evidence type="ECO:0000256" key="5">
    <source>
        <dbReference type="SAM" id="Phobius"/>
    </source>
</evidence>
<reference evidence="6 7" key="1">
    <citation type="submission" date="2019-08" db="EMBL/GenBank/DDBJ databases">
        <title>Complete genome sequence of Candidatus Uab amorphum.</title>
        <authorList>
            <person name="Shiratori T."/>
            <person name="Suzuki S."/>
            <person name="Kakizawa Y."/>
            <person name="Ishida K."/>
        </authorList>
    </citation>
    <scope>NUCLEOTIDE SEQUENCE [LARGE SCALE GENOMIC DNA]</scope>
    <source>
        <strain evidence="6 7">SRT547</strain>
    </source>
</reference>
<feature type="transmembrane region" description="Helical" evidence="5">
    <location>
        <begin position="59"/>
        <end position="77"/>
    </location>
</feature>
<protein>
    <submittedName>
        <fullName evidence="6">Putative intracellular septation protein A</fullName>
    </submittedName>
</protein>
<dbReference type="GO" id="GO:0005886">
    <property type="term" value="C:plasma membrane"/>
    <property type="evidence" value="ECO:0007669"/>
    <property type="project" value="TreeGrafter"/>
</dbReference>
<dbReference type="OrthoDB" id="9786032at2"/>
<feature type="transmembrane region" description="Helical" evidence="5">
    <location>
        <begin position="89"/>
        <end position="113"/>
    </location>
</feature>
<name>A0A5S9ITJ5_UABAM</name>
<proteinExistence type="predicted"/>
<keyword evidence="7" id="KW-1185">Reference proteome</keyword>
<feature type="transmembrane region" description="Helical" evidence="5">
    <location>
        <begin position="134"/>
        <end position="154"/>
    </location>
</feature>